<sequence length="447" mass="50498">MARNVLWTAQRHGQDWDDPYVLTALEWMTSFVASADWTRRIAQTESFFETAKASWASGVRVPLYDPADGIAWYAHQANTYGNHHFRSELFEPEAYRIAPLFRRIGMVLDDLKKVAGVDERVARLMSDGRMQPDDGFYELLVAAAYSRRGWDVSFVPEMPGLRKQQDLIVEKSGSSWAVECKRAGRSEYARNERDAGHRLADAVHALSLRKNRSMQIMAVFEDEVANLDPSYLEEKALRFMRRPGSYSWSDEGGFGVVSDVQWKGLRQVLRVDDISFGSSRMIELLMGAHEHDVDYSLRGAWTAAEGRPFHATSVQHVSLVGWSASSEESARRKAQHFRGIVGRACEQLPGDRPGAIHVGYEAVGGNTADGLRHRLNREQMKDFDPGSSQLQVVYGNYFMPEHVTDRNESSAVTETIAWYPVKDSTSGPPYHMLFLDDEPTPGTHFRS</sequence>
<evidence type="ECO:0000313" key="1">
    <source>
        <dbReference type="EMBL" id="CDZ51171.1"/>
    </source>
</evidence>
<name>A0A0T7GV61_NEOGA</name>
<dbReference type="AlphaFoldDB" id="A0A0T7GV61"/>
<protein>
    <submittedName>
        <fullName evidence="1">Uncharacterized protein</fullName>
    </submittedName>
</protein>
<accession>A0A0T7GV61</accession>
<gene>
    <name evidence="1" type="ORF">NGAL_HAMBI1189_38340</name>
</gene>
<evidence type="ECO:0000313" key="2">
    <source>
        <dbReference type="Proteomes" id="UP000039660"/>
    </source>
</evidence>
<organism evidence="1 2">
    <name type="scientific">Neorhizobium galegae bv. officinalis</name>
    <dbReference type="NCBI Taxonomy" id="323656"/>
    <lineage>
        <taxon>Bacteria</taxon>
        <taxon>Pseudomonadati</taxon>
        <taxon>Pseudomonadota</taxon>
        <taxon>Alphaproteobacteria</taxon>
        <taxon>Hyphomicrobiales</taxon>
        <taxon>Rhizobiaceae</taxon>
        <taxon>Rhizobium/Agrobacterium group</taxon>
        <taxon>Neorhizobium</taxon>
    </lineage>
</organism>
<reference evidence="1 2" key="1">
    <citation type="submission" date="2014-08" db="EMBL/GenBank/DDBJ databases">
        <authorList>
            <person name="Chen Y.-H."/>
        </authorList>
    </citation>
    <scope>NUCLEOTIDE SEQUENCE [LARGE SCALE GENOMIC DNA]</scope>
</reference>
<proteinExistence type="predicted"/>
<dbReference type="EMBL" id="CCRK01000009">
    <property type="protein sequence ID" value="CDZ51171.1"/>
    <property type="molecule type" value="Genomic_DNA"/>
</dbReference>
<dbReference type="RefSeq" id="WP_046636747.1">
    <property type="nucleotide sequence ID" value="NZ_CCRK01000009.1"/>
</dbReference>
<dbReference type="Proteomes" id="UP000039660">
    <property type="component" value="Unassembled WGS sequence"/>
</dbReference>